<feature type="compositionally biased region" description="Polar residues" evidence="1">
    <location>
        <begin position="41"/>
        <end position="54"/>
    </location>
</feature>
<name>A0A0G4GXI4_9ALVE</name>
<reference evidence="2" key="1">
    <citation type="submission" date="2014-11" db="EMBL/GenBank/DDBJ databases">
        <authorList>
            <person name="Otto D Thomas"/>
            <person name="Naeem Raeece"/>
        </authorList>
    </citation>
    <scope>NUCLEOTIDE SEQUENCE</scope>
</reference>
<feature type="region of interest" description="Disordered" evidence="1">
    <location>
        <begin position="384"/>
        <end position="431"/>
    </location>
</feature>
<feature type="compositionally biased region" description="Basic and acidic residues" evidence="1">
    <location>
        <begin position="405"/>
        <end position="423"/>
    </location>
</feature>
<evidence type="ECO:0000313" key="2">
    <source>
        <dbReference type="EMBL" id="CEM35775.1"/>
    </source>
</evidence>
<feature type="region of interest" description="Disordered" evidence="1">
    <location>
        <begin position="203"/>
        <end position="225"/>
    </location>
</feature>
<organism evidence="2">
    <name type="scientific">Chromera velia CCMP2878</name>
    <dbReference type="NCBI Taxonomy" id="1169474"/>
    <lineage>
        <taxon>Eukaryota</taxon>
        <taxon>Sar</taxon>
        <taxon>Alveolata</taxon>
        <taxon>Colpodellida</taxon>
        <taxon>Chromeraceae</taxon>
        <taxon>Chromera</taxon>
    </lineage>
</organism>
<gene>
    <name evidence="2" type="ORF">Cvel_770</name>
</gene>
<dbReference type="VEuPathDB" id="CryptoDB:Cvel_770"/>
<dbReference type="EMBL" id="CDMZ01001658">
    <property type="protein sequence ID" value="CEM35775.1"/>
    <property type="molecule type" value="Genomic_DNA"/>
</dbReference>
<feature type="compositionally biased region" description="Basic and acidic residues" evidence="1">
    <location>
        <begin position="384"/>
        <end position="397"/>
    </location>
</feature>
<sequence length="431" mass="48335">MVLRLGEKHGVATNASFHFCRCCGCVRAARDINAPKAPSDCSRQSNPAVASQRASGGASPECGGDEAEKEFSDQEGKAAWPQAERAKGGFRAAKILHKYVNCYVARANLAEQLYDQKRKRAEREDRMYPDRETALFCKRGNFLSTRVTFCRGCWNAVLQENSDSFSGYCEECKEEHDILSPDLGGTRPSTRGACTCYECKSAPRPSLDHQPWASRDENEDGDPGRERLMEVERKKGGTALLDELDLQMVESFWEFCGESDAEEEEKERPPSPFIHPHIPSDCFRAQTVLPPLPPSSLTGEALSAAWPSLEVARQSDQRGKKSRFVGKSQKSDQISGPQEEASTRRQGRKNGRLIQRSYVSVSQIKSDLHPHLEADQILPLDLLKSSDQRRERNRGEENSEASFETLEKFSRRGEGKTDEKVEPLEDEFLLL</sequence>
<evidence type="ECO:0000256" key="1">
    <source>
        <dbReference type="SAM" id="MobiDB-lite"/>
    </source>
</evidence>
<feature type="region of interest" description="Disordered" evidence="1">
    <location>
        <begin position="311"/>
        <end position="352"/>
    </location>
</feature>
<protein>
    <submittedName>
        <fullName evidence="2">Uncharacterized protein</fullName>
    </submittedName>
</protein>
<feature type="region of interest" description="Disordered" evidence="1">
    <location>
        <begin position="258"/>
        <end position="279"/>
    </location>
</feature>
<proteinExistence type="predicted"/>
<feature type="region of interest" description="Disordered" evidence="1">
    <location>
        <begin position="36"/>
        <end position="68"/>
    </location>
</feature>
<accession>A0A0G4GXI4</accession>
<dbReference type="AlphaFoldDB" id="A0A0G4GXI4"/>